<proteinExistence type="predicted"/>
<organism evidence="1 2">
    <name type="scientific">Pseudoalteromonas luteoviolacea H33</name>
    <dbReference type="NCBI Taxonomy" id="1365251"/>
    <lineage>
        <taxon>Bacteria</taxon>
        <taxon>Pseudomonadati</taxon>
        <taxon>Pseudomonadota</taxon>
        <taxon>Gammaproteobacteria</taxon>
        <taxon>Alteromonadales</taxon>
        <taxon>Pseudoalteromonadaceae</taxon>
        <taxon>Pseudoalteromonas</taxon>
    </lineage>
</organism>
<protein>
    <submittedName>
        <fullName evidence="1">Uncharacterized protein</fullName>
    </submittedName>
</protein>
<evidence type="ECO:0000313" key="1">
    <source>
        <dbReference type="EMBL" id="KZN44764.1"/>
    </source>
</evidence>
<dbReference type="EMBL" id="AUXZ01000137">
    <property type="protein sequence ID" value="KZN44764.1"/>
    <property type="molecule type" value="Genomic_DNA"/>
</dbReference>
<comment type="caution">
    <text evidence="1">The sequence shown here is derived from an EMBL/GenBank/DDBJ whole genome shotgun (WGS) entry which is preliminary data.</text>
</comment>
<sequence length="48" mass="5782">MVRSKVIGDCVRTMQYSKESIIELYYEWLFMAEAQCSQQIRQIHLPEE</sequence>
<dbReference type="PATRIC" id="fig|1365251.3.peg.5164"/>
<evidence type="ECO:0000313" key="2">
    <source>
        <dbReference type="Proteomes" id="UP000076503"/>
    </source>
</evidence>
<accession>A0A166ZXB8</accession>
<gene>
    <name evidence="1" type="ORF">N476_26105</name>
</gene>
<dbReference type="Proteomes" id="UP000076503">
    <property type="component" value="Unassembled WGS sequence"/>
</dbReference>
<dbReference type="AlphaFoldDB" id="A0A166ZXB8"/>
<reference evidence="1 2" key="1">
    <citation type="submission" date="2013-07" db="EMBL/GenBank/DDBJ databases">
        <title>Comparative Genomic and Metabolomic Analysis of Twelve Strains of Pseudoalteromonas luteoviolacea.</title>
        <authorList>
            <person name="Vynne N.G."/>
            <person name="Mansson M."/>
            <person name="Gram L."/>
        </authorList>
    </citation>
    <scope>NUCLEOTIDE SEQUENCE [LARGE SCALE GENOMIC DNA]</scope>
    <source>
        <strain evidence="1 2">H33</strain>
    </source>
</reference>
<name>A0A166ZXB8_9GAMM</name>